<evidence type="ECO:0000313" key="3">
    <source>
        <dbReference type="Proteomes" id="UP000609849"/>
    </source>
</evidence>
<dbReference type="InterPro" id="IPR010982">
    <property type="entry name" value="Lambda_DNA-bd_dom_sf"/>
</dbReference>
<organism evidence="2 3">
    <name type="scientific">Romboutsia faecis</name>
    <dbReference type="NCBI Taxonomy" id="2764597"/>
    <lineage>
        <taxon>Bacteria</taxon>
        <taxon>Bacillati</taxon>
        <taxon>Bacillota</taxon>
        <taxon>Clostridia</taxon>
        <taxon>Peptostreptococcales</taxon>
        <taxon>Peptostreptococcaceae</taxon>
        <taxon>Romboutsia</taxon>
    </lineage>
</organism>
<name>A0ABR7JK42_9FIRM</name>
<gene>
    <name evidence="2" type="ORF">H8923_00830</name>
</gene>
<feature type="domain" description="HTH cro/C1-type" evidence="1">
    <location>
        <begin position="6"/>
        <end position="60"/>
    </location>
</feature>
<protein>
    <submittedName>
        <fullName evidence="2">Helix-turn-helix transcriptional regulator</fullName>
    </submittedName>
</protein>
<dbReference type="SUPFAM" id="SSF47413">
    <property type="entry name" value="lambda repressor-like DNA-binding domains"/>
    <property type="match status" value="1"/>
</dbReference>
<keyword evidence="3" id="KW-1185">Reference proteome</keyword>
<dbReference type="RefSeq" id="WP_153971501.1">
    <property type="nucleotide sequence ID" value="NZ_JACRWE010000001.1"/>
</dbReference>
<proteinExistence type="predicted"/>
<evidence type="ECO:0000259" key="1">
    <source>
        <dbReference type="PROSITE" id="PS50943"/>
    </source>
</evidence>
<dbReference type="PROSITE" id="PS50943">
    <property type="entry name" value="HTH_CROC1"/>
    <property type="match status" value="1"/>
</dbReference>
<dbReference type="Gene3D" id="1.10.260.40">
    <property type="entry name" value="lambda repressor-like DNA-binding domains"/>
    <property type="match status" value="1"/>
</dbReference>
<dbReference type="EMBL" id="JACRWE010000001">
    <property type="protein sequence ID" value="MBC5995289.1"/>
    <property type="molecule type" value="Genomic_DNA"/>
</dbReference>
<comment type="caution">
    <text evidence="2">The sequence shown here is derived from an EMBL/GenBank/DDBJ whole genome shotgun (WGS) entry which is preliminary data.</text>
</comment>
<dbReference type="Proteomes" id="UP000609849">
    <property type="component" value="Unassembled WGS sequence"/>
</dbReference>
<accession>A0ABR7JK42</accession>
<dbReference type="CDD" id="cd00093">
    <property type="entry name" value="HTH_XRE"/>
    <property type="match status" value="1"/>
</dbReference>
<sequence>MGIRILKSKRVLKGLTRVQIEKKMNLNTKPYNHKENGRVKFTLDKVSKTIKILKLTLEEVDEIFLEVSNLP</sequence>
<reference evidence="2 3" key="1">
    <citation type="submission" date="2020-08" db="EMBL/GenBank/DDBJ databases">
        <authorList>
            <person name="Liu C."/>
            <person name="Sun Q."/>
        </authorList>
    </citation>
    <scope>NUCLEOTIDE SEQUENCE [LARGE SCALE GENOMIC DNA]</scope>
    <source>
        <strain evidence="2 3">NSJ-18</strain>
    </source>
</reference>
<evidence type="ECO:0000313" key="2">
    <source>
        <dbReference type="EMBL" id="MBC5995289.1"/>
    </source>
</evidence>
<dbReference type="InterPro" id="IPR001387">
    <property type="entry name" value="Cro/C1-type_HTH"/>
</dbReference>